<keyword evidence="2" id="KW-1185">Reference proteome</keyword>
<evidence type="ECO:0000313" key="2">
    <source>
        <dbReference type="Proteomes" id="UP001055811"/>
    </source>
</evidence>
<evidence type="ECO:0000313" key="1">
    <source>
        <dbReference type="EMBL" id="KAI3764251.1"/>
    </source>
</evidence>
<proteinExistence type="predicted"/>
<sequence>MPMKLNRNKSRKTKFSSRFRSPLFETFRKGFQADQNLELNNHITECPVYHPSMEDFEDPLEYLQKIATEASKYGICKIVPPITSTTPTGLTMMKEKPNFKFTPKVQPLRVTKSTTNDKSTFLNSRKSYTLRDFEIMANRVSFNKHCLSGCLPSAYLEKEFWHAMTRGKKGTVEYGVNVDGSAFSSSSNDHLGNSKWNLKGVTDPMLYIGMLFSMFAWHVEDHYLYSINYHHCGAPKTWYGVPGSAAHEFEKVVQHHVYSKEILSNNGTDGAFELLTEKTTIFHPNVLLQNHVPVYKVIQLPGEFIVTFPKAYHAGFSHGFNCGEAVNFAARDWFSFGEDANERYAVLKKRPVIPYEEILCKEAMFLSSKKDNNNIAVCNRFVKVSFASLIRKYDNALMWLNSSGKSLGISSNLKETVSCGLCKRNCYVAHFNCNCRYDPICIFHDKELSNCYCGSNRFLFVRGDLPKMRDVAKRFEEEEQIKKVEKQKKPDNCMSHGSNRDQNRYSGLGQVEYADKRIQQSQASGRSKKSRKLKTCSGKNNSKVDVATHVNRMETRGKMGISRAQATMSNKRMSSRRIKESRKCKTRASQCQFCAKIVH</sequence>
<organism evidence="1 2">
    <name type="scientific">Cichorium intybus</name>
    <name type="common">Chicory</name>
    <dbReference type="NCBI Taxonomy" id="13427"/>
    <lineage>
        <taxon>Eukaryota</taxon>
        <taxon>Viridiplantae</taxon>
        <taxon>Streptophyta</taxon>
        <taxon>Embryophyta</taxon>
        <taxon>Tracheophyta</taxon>
        <taxon>Spermatophyta</taxon>
        <taxon>Magnoliopsida</taxon>
        <taxon>eudicotyledons</taxon>
        <taxon>Gunneridae</taxon>
        <taxon>Pentapetalae</taxon>
        <taxon>asterids</taxon>
        <taxon>campanulids</taxon>
        <taxon>Asterales</taxon>
        <taxon>Asteraceae</taxon>
        <taxon>Cichorioideae</taxon>
        <taxon>Cichorieae</taxon>
        <taxon>Cichoriinae</taxon>
        <taxon>Cichorium</taxon>
    </lineage>
</organism>
<reference evidence="1 2" key="2">
    <citation type="journal article" date="2022" name="Mol. Ecol. Resour.">
        <title>The genomes of chicory, endive, great burdock and yacon provide insights into Asteraceae paleo-polyploidization history and plant inulin production.</title>
        <authorList>
            <person name="Fan W."/>
            <person name="Wang S."/>
            <person name="Wang H."/>
            <person name="Wang A."/>
            <person name="Jiang F."/>
            <person name="Liu H."/>
            <person name="Zhao H."/>
            <person name="Xu D."/>
            <person name="Zhang Y."/>
        </authorList>
    </citation>
    <scope>NUCLEOTIDE SEQUENCE [LARGE SCALE GENOMIC DNA]</scope>
    <source>
        <strain evidence="2">cv. Punajuju</strain>
        <tissue evidence="1">Leaves</tissue>
    </source>
</reference>
<gene>
    <name evidence="1" type="ORF">L2E82_14257</name>
</gene>
<dbReference type="EMBL" id="CM042011">
    <property type="protein sequence ID" value="KAI3764251.1"/>
    <property type="molecule type" value="Genomic_DNA"/>
</dbReference>
<comment type="caution">
    <text evidence="1">The sequence shown here is derived from an EMBL/GenBank/DDBJ whole genome shotgun (WGS) entry which is preliminary data.</text>
</comment>
<reference evidence="2" key="1">
    <citation type="journal article" date="2022" name="Mol. Ecol. Resour.">
        <title>The genomes of chicory, endive, great burdock and yacon provide insights into Asteraceae palaeo-polyploidization history and plant inulin production.</title>
        <authorList>
            <person name="Fan W."/>
            <person name="Wang S."/>
            <person name="Wang H."/>
            <person name="Wang A."/>
            <person name="Jiang F."/>
            <person name="Liu H."/>
            <person name="Zhao H."/>
            <person name="Xu D."/>
            <person name="Zhang Y."/>
        </authorList>
    </citation>
    <scope>NUCLEOTIDE SEQUENCE [LARGE SCALE GENOMIC DNA]</scope>
    <source>
        <strain evidence="2">cv. Punajuju</strain>
    </source>
</reference>
<name>A0ACB9EZU9_CICIN</name>
<dbReference type="Proteomes" id="UP001055811">
    <property type="component" value="Linkage Group LG03"/>
</dbReference>
<accession>A0ACB9EZU9</accession>
<protein>
    <submittedName>
        <fullName evidence="1">Uncharacterized protein</fullName>
    </submittedName>
</protein>